<reference evidence="1" key="1">
    <citation type="submission" date="2023-08" db="EMBL/GenBank/DDBJ databases">
        <authorList>
            <person name="Chen Y."/>
            <person name="Shah S."/>
            <person name="Dougan E. K."/>
            <person name="Thang M."/>
            <person name="Chan C."/>
        </authorList>
    </citation>
    <scope>NUCLEOTIDE SEQUENCE</scope>
</reference>
<accession>A0AA36NC49</accession>
<gene>
    <name evidence="1" type="ORF">EVOR1521_LOCUS23894</name>
</gene>
<comment type="caution">
    <text evidence="1">The sequence shown here is derived from an EMBL/GenBank/DDBJ whole genome shotgun (WGS) entry which is preliminary data.</text>
</comment>
<keyword evidence="2" id="KW-1185">Reference proteome</keyword>
<proteinExistence type="predicted"/>
<organism evidence="1 2">
    <name type="scientific">Effrenium voratum</name>
    <dbReference type="NCBI Taxonomy" id="2562239"/>
    <lineage>
        <taxon>Eukaryota</taxon>
        <taxon>Sar</taxon>
        <taxon>Alveolata</taxon>
        <taxon>Dinophyceae</taxon>
        <taxon>Suessiales</taxon>
        <taxon>Symbiodiniaceae</taxon>
        <taxon>Effrenium</taxon>
    </lineage>
</organism>
<evidence type="ECO:0000313" key="1">
    <source>
        <dbReference type="EMBL" id="CAJ1400579.1"/>
    </source>
</evidence>
<name>A0AA36NC49_9DINO</name>
<protein>
    <submittedName>
        <fullName evidence="1">Uncharacterized protein</fullName>
    </submittedName>
</protein>
<sequence>MDEPPPPPPCEAEATYERLAALAPVCGSCLEPLVSGFVQDPGFRQELQDFILARAPHFLVLCEDGSHPLVWKIYHDEYRAIFERQMQPPGEKALESMGGLRTILQALGLSALELTDLCAWLRSSNGHGFQLDDGIGAFLEAVTACEEYENFLSVMFAEVARQADDTLEVQVPAHLQPGDAFEVAYLGVCYNLQIPECHAPGDVLRVTVNKPHKLDVVSLFNVPDSFYGLD</sequence>
<dbReference type="Gene3D" id="1.20.1520.10">
    <property type="entry name" value="ADP-ribosylation factor-like 2-binding protein, domain"/>
    <property type="match status" value="1"/>
</dbReference>
<evidence type="ECO:0000313" key="2">
    <source>
        <dbReference type="Proteomes" id="UP001178507"/>
    </source>
</evidence>
<dbReference type="Proteomes" id="UP001178507">
    <property type="component" value="Unassembled WGS sequence"/>
</dbReference>
<dbReference type="EMBL" id="CAUJNA010003378">
    <property type="protein sequence ID" value="CAJ1400579.1"/>
    <property type="molecule type" value="Genomic_DNA"/>
</dbReference>
<dbReference type="AlphaFoldDB" id="A0AA36NC49"/>
<dbReference type="InterPro" id="IPR042541">
    <property type="entry name" value="BART_sf"/>
</dbReference>